<gene>
    <name evidence="9" type="ORF">ABIV_1168</name>
    <name evidence="10" type="ORF">CRV05_02605</name>
</gene>
<dbReference type="CDD" id="cd01007">
    <property type="entry name" value="PBP2_BvgS_HisK_like"/>
    <property type="match status" value="2"/>
</dbReference>
<dbReference type="EC" id="2.7.13.3" evidence="2"/>
<dbReference type="GO" id="GO:0000155">
    <property type="term" value="F:phosphorelay sensor kinase activity"/>
    <property type="evidence" value="ECO:0007669"/>
    <property type="project" value="InterPro"/>
</dbReference>
<dbReference type="PROSITE" id="PS50109">
    <property type="entry name" value="HIS_KIN"/>
    <property type="match status" value="1"/>
</dbReference>
<feature type="coiled-coil region" evidence="5">
    <location>
        <begin position="677"/>
        <end position="708"/>
    </location>
</feature>
<dbReference type="SUPFAM" id="SSF55785">
    <property type="entry name" value="PYP-like sensor domain (PAS domain)"/>
    <property type="match status" value="1"/>
</dbReference>
<dbReference type="EMBL" id="PDKM01000001">
    <property type="protein sequence ID" value="RXK11276.1"/>
    <property type="molecule type" value="Genomic_DNA"/>
</dbReference>
<dbReference type="Proteomes" id="UP000289193">
    <property type="component" value="Unassembled WGS sequence"/>
</dbReference>
<feature type="transmembrane region" description="Helical" evidence="6">
    <location>
        <begin position="513"/>
        <end position="530"/>
    </location>
</feature>
<keyword evidence="3" id="KW-0597">Phosphoprotein</keyword>
<evidence type="ECO:0000256" key="2">
    <source>
        <dbReference type="ARBA" id="ARBA00012438"/>
    </source>
</evidence>
<dbReference type="InterPro" id="IPR005467">
    <property type="entry name" value="His_kinase_dom"/>
</dbReference>
<dbReference type="InterPro" id="IPR001638">
    <property type="entry name" value="Solute-binding_3/MltF_N"/>
</dbReference>
<evidence type="ECO:0000259" key="8">
    <source>
        <dbReference type="PROSITE" id="PS50112"/>
    </source>
</evidence>
<evidence type="ECO:0000313" key="12">
    <source>
        <dbReference type="Proteomes" id="UP000289193"/>
    </source>
</evidence>
<dbReference type="Gene3D" id="1.10.287.130">
    <property type="match status" value="1"/>
</dbReference>
<evidence type="ECO:0000256" key="3">
    <source>
        <dbReference type="ARBA" id="ARBA00022553"/>
    </source>
</evidence>
<dbReference type="CDD" id="cd00130">
    <property type="entry name" value="PAS"/>
    <property type="match status" value="1"/>
</dbReference>
<evidence type="ECO:0000313" key="11">
    <source>
        <dbReference type="Proteomes" id="UP000253850"/>
    </source>
</evidence>
<dbReference type="InterPro" id="IPR036097">
    <property type="entry name" value="HisK_dim/P_sf"/>
</dbReference>
<keyword evidence="9" id="KW-0418">Kinase</keyword>
<comment type="catalytic activity">
    <reaction evidence="1">
        <text>ATP + protein L-histidine = ADP + protein N-phospho-L-histidine.</text>
        <dbReference type="EC" id="2.7.13.3"/>
    </reaction>
</comment>
<evidence type="ECO:0000256" key="4">
    <source>
        <dbReference type="ARBA" id="ARBA00022729"/>
    </source>
</evidence>
<dbReference type="NCBIfam" id="TIGR00229">
    <property type="entry name" value="sensory_box"/>
    <property type="match status" value="1"/>
</dbReference>
<keyword evidence="9" id="KW-0808">Transferase</keyword>
<dbReference type="Proteomes" id="UP000253850">
    <property type="component" value="Chromosome"/>
</dbReference>
<keyword evidence="12" id="KW-1185">Reference proteome</keyword>
<evidence type="ECO:0000313" key="10">
    <source>
        <dbReference type="EMBL" id="RXK11276.1"/>
    </source>
</evidence>
<dbReference type="PROSITE" id="PS50112">
    <property type="entry name" value="PAS"/>
    <property type="match status" value="1"/>
</dbReference>
<dbReference type="RefSeq" id="WP_114839010.1">
    <property type="nucleotide sequence ID" value="NZ_CP031217.1"/>
</dbReference>
<feature type="domain" description="PAS" evidence="8">
    <location>
        <begin position="582"/>
        <end position="616"/>
    </location>
</feature>
<evidence type="ECO:0000256" key="6">
    <source>
        <dbReference type="SAM" id="Phobius"/>
    </source>
</evidence>
<dbReference type="Gene3D" id="3.40.190.10">
    <property type="entry name" value="Periplasmic binding protein-like II"/>
    <property type="match status" value="4"/>
</dbReference>
<feature type="coiled-coil region" evidence="5">
    <location>
        <begin position="532"/>
        <end position="562"/>
    </location>
</feature>
<dbReference type="Pfam" id="PF13426">
    <property type="entry name" value="PAS_9"/>
    <property type="match status" value="1"/>
</dbReference>
<dbReference type="Pfam" id="PF02518">
    <property type="entry name" value="HATPase_c"/>
    <property type="match status" value="1"/>
</dbReference>
<dbReference type="SMART" id="SM00062">
    <property type="entry name" value="PBPb"/>
    <property type="match status" value="2"/>
</dbReference>
<dbReference type="EMBL" id="CP031217">
    <property type="protein sequence ID" value="AXH12171.1"/>
    <property type="molecule type" value="Genomic_DNA"/>
</dbReference>
<dbReference type="CDD" id="cd00082">
    <property type="entry name" value="HisKA"/>
    <property type="match status" value="1"/>
</dbReference>
<dbReference type="InterPro" id="IPR003661">
    <property type="entry name" value="HisK_dim/P_dom"/>
</dbReference>
<organism evidence="10 12">
    <name type="scientific">Halarcobacter bivalviorum</name>
    <dbReference type="NCBI Taxonomy" id="663364"/>
    <lineage>
        <taxon>Bacteria</taxon>
        <taxon>Pseudomonadati</taxon>
        <taxon>Campylobacterota</taxon>
        <taxon>Epsilonproteobacteria</taxon>
        <taxon>Campylobacterales</taxon>
        <taxon>Arcobacteraceae</taxon>
        <taxon>Halarcobacter</taxon>
    </lineage>
</organism>
<keyword evidence="6" id="KW-0812">Transmembrane</keyword>
<reference evidence="9 11" key="2">
    <citation type="submission" date="2018-07" db="EMBL/GenBank/DDBJ databases">
        <title>Complete genome of the Arcobacter bivalviorum type strain LMG 26154.</title>
        <authorList>
            <person name="Miller W.G."/>
            <person name="Yee E."/>
            <person name="Bono J.L."/>
        </authorList>
    </citation>
    <scope>NUCLEOTIDE SEQUENCE [LARGE SCALE GENOMIC DNA]</scope>
    <source>
        <strain evidence="9 11">LMG 26154</strain>
    </source>
</reference>
<evidence type="ECO:0000256" key="1">
    <source>
        <dbReference type="ARBA" id="ARBA00000085"/>
    </source>
</evidence>
<keyword evidence="5" id="KW-0175">Coiled coil</keyword>
<reference evidence="10 12" key="1">
    <citation type="submission" date="2017-10" db="EMBL/GenBank/DDBJ databases">
        <title>Genomics of the genus Arcobacter.</title>
        <authorList>
            <person name="Perez-Cataluna A."/>
            <person name="Figueras M.J."/>
        </authorList>
    </citation>
    <scope>NUCLEOTIDE SEQUENCE [LARGE SCALE GENOMIC DNA]</scope>
    <source>
        <strain evidence="10 12">CECT 7835</strain>
    </source>
</reference>
<keyword evidence="6" id="KW-1133">Transmembrane helix</keyword>
<dbReference type="SMART" id="SM00387">
    <property type="entry name" value="HATPase_c"/>
    <property type="match status" value="1"/>
</dbReference>
<evidence type="ECO:0000259" key="7">
    <source>
        <dbReference type="PROSITE" id="PS50109"/>
    </source>
</evidence>
<keyword evidence="6" id="KW-0472">Membrane</keyword>
<dbReference type="InterPro" id="IPR003594">
    <property type="entry name" value="HATPase_dom"/>
</dbReference>
<proteinExistence type="predicted"/>
<evidence type="ECO:0000256" key="5">
    <source>
        <dbReference type="SAM" id="Coils"/>
    </source>
</evidence>
<dbReference type="SUPFAM" id="SSF55874">
    <property type="entry name" value="ATPase domain of HSP90 chaperone/DNA topoisomerase II/histidine kinase"/>
    <property type="match status" value="1"/>
</dbReference>
<dbReference type="SUPFAM" id="SSF47384">
    <property type="entry name" value="Homodimeric domain of signal transducing histidine kinase"/>
    <property type="match status" value="1"/>
</dbReference>
<keyword evidence="4" id="KW-0732">Signal</keyword>
<sequence length="940" mass="108774">MNKITTLFIIFLLSFTTLFAQNRVLLTQEEKNFLKENSPLRLHNELNWPPYNYFEDGKPKGFSIDYMNLLAKKLDVEVEYITGPSWDEFMQMLQEDKIDAIINISKNKKRAKTIAFTSVFHTAANAIYVKEGNNHLDSLESLKGKTIIMPKGFFAQKAIEKFYPEINQILVKDSLEALKLLSLGKADATVGKKNVLDYVITTNNISGVVPSAFVDDNRMVSLISIGTSKDKIILRDILKKAQKSVSDEELLELKRKWFGTNNLIKKKDISFLNKEELEYIQNRKVIRMCNITDLKPISFEDEGKIKGISIDILKKIEEMINVKFIPIPTVSWEQTKEFLKIKQCDIIPTVTKDEDIQSFSNLTKAYLNYKLAIITQKDKSVVSSLDEVLDKTMAVRYDSFLIKELKKTNPNLDILITKTDRETLEKVSNAEAYFAIQPLPIASYYMSNYALKNLYISRYTDMNYSVSMAIHNENKILLDILNKTLEKITEEEHREIFNKWTAVSFKEGLNYKLIWQIVILSFLVFGIFIYRQNILNKHNRKLQEANNKIEEKTMQLAKQKILFETLYNKSSDSVLLIKNKVITDCNESTKNILGFTKKEVINKHLHDLAPEYQPDNTSSQRLFENKIEKALIFGVSSFEAILLNYQRRELWVEIVLTSIEIENRRVIHTVIRDISTRKILEQRLEELNANLEERIKKEIRKNENSTKQLIQQSRLAQMGEMISMIAHQWRQPLAAISATTNNLLVKLMIEDKVEKNTLEDELMLITEYSKHLSSTIDDFRNFFKSDKEKEEFDLEEVIKKAISITKTSMAAKNIKLETSFEKDLRLYSYSTELQQVILNIIKNAEDILSEKNSNDKQISISTYKRNENNIVIKIQDNGGGIEESLIEKIFDPYFSTKSDKEGTGLGLYMSRIIVNDHCKGNLKVINENEGATFLIDLPIK</sequence>
<dbReference type="PRINTS" id="PR00344">
    <property type="entry name" value="BCTRLSENSOR"/>
</dbReference>
<dbReference type="Pfam" id="PF00497">
    <property type="entry name" value="SBP_bac_3"/>
    <property type="match status" value="2"/>
</dbReference>
<dbReference type="PANTHER" id="PTHR35936:SF32">
    <property type="entry name" value="MEMBRANE-BOUND LYTIC MUREIN TRANSGLYCOSYLASE F"/>
    <property type="match status" value="1"/>
</dbReference>
<dbReference type="PANTHER" id="PTHR35936">
    <property type="entry name" value="MEMBRANE-BOUND LYTIC MUREIN TRANSGLYCOSYLASE F"/>
    <property type="match status" value="1"/>
</dbReference>
<protein>
    <recommendedName>
        <fullName evidence="2">histidine kinase</fullName>
        <ecNumber evidence="2">2.7.13.3</ecNumber>
    </recommendedName>
</protein>
<feature type="domain" description="Histidine kinase" evidence="7">
    <location>
        <begin position="724"/>
        <end position="940"/>
    </location>
</feature>
<name>A0AAX2AEW8_9BACT</name>
<evidence type="ECO:0000313" key="9">
    <source>
        <dbReference type="EMBL" id="AXH12171.1"/>
    </source>
</evidence>
<dbReference type="InterPro" id="IPR035965">
    <property type="entry name" value="PAS-like_dom_sf"/>
</dbReference>
<dbReference type="Gene3D" id="3.30.450.20">
    <property type="entry name" value="PAS domain"/>
    <property type="match status" value="1"/>
</dbReference>
<dbReference type="AlphaFoldDB" id="A0AAX2AEW8"/>
<dbReference type="InterPro" id="IPR000014">
    <property type="entry name" value="PAS"/>
</dbReference>
<accession>A0AAX2AEW8</accession>
<dbReference type="InterPro" id="IPR036890">
    <property type="entry name" value="HATPase_C_sf"/>
</dbReference>
<dbReference type="SUPFAM" id="SSF53850">
    <property type="entry name" value="Periplasmic binding protein-like II"/>
    <property type="match status" value="2"/>
</dbReference>
<dbReference type="Gene3D" id="3.30.565.10">
    <property type="entry name" value="Histidine kinase-like ATPase, C-terminal domain"/>
    <property type="match status" value="1"/>
</dbReference>
<dbReference type="KEGG" id="hbv:ABIV_1168"/>
<dbReference type="InterPro" id="IPR004358">
    <property type="entry name" value="Sig_transdc_His_kin-like_C"/>
</dbReference>